<name>A0A158FQT5_CABSO</name>
<evidence type="ECO:0000313" key="3">
    <source>
        <dbReference type="EMBL" id="SAL21963.1"/>
    </source>
</evidence>
<sequence length="212" mass="22954">MNGIGRELGVKTEISNFQFSGIFGALDTGKCDMVMASLGKTADRAKRYELIDYWSVASGLLVPKGNPKHLTRYEDLTGQRVAVLLGSRNSKVLHAMNEKLIGAGKPPMEIVELGTNVDAFQDLTLGRVDAFSSDTLNINFYKSRGRGKFEIGGVPVPPVTWAIALQKGNEELRQTVQAAIDRMNANGQMLKIAKTWGIADGVGLCSTAHPCE</sequence>
<feature type="domain" description="Solute-binding protein family 3/N-terminal" evidence="2">
    <location>
        <begin position="1"/>
        <end position="200"/>
    </location>
</feature>
<dbReference type="EMBL" id="FCOC02000003">
    <property type="protein sequence ID" value="SAL21963.1"/>
    <property type="molecule type" value="Genomic_DNA"/>
</dbReference>
<dbReference type="PANTHER" id="PTHR35936">
    <property type="entry name" value="MEMBRANE-BOUND LYTIC MUREIN TRANSGLYCOSYLASE F"/>
    <property type="match status" value="1"/>
</dbReference>
<dbReference type="SMART" id="SM00062">
    <property type="entry name" value="PBPb"/>
    <property type="match status" value="1"/>
</dbReference>
<dbReference type="Pfam" id="PF00497">
    <property type="entry name" value="SBP_bac_3"/>
    <property type="match status" value="1"/>
</dbReference>
<dbReference type="Proteomes" id="UP000054893">
    <property type="component" value="Unassembled WGS sequence"/>
</dbReference>
<gene>
    <name evidence="3" type="ORF">AWB64_01646</name>
</gene>
<evidence type="ECO:0000313" key="4">
    <source>
        <dbReference type="Proteomes" id="UP000054893"/>
    </source>
</evidence>
<protein>
    <submittedName>
        <fullName evidence="3">Glutamine ABC transporter periplasmic protein</fullName>
    </submittedName>
</protein>
<dbReference type="InterPro" id="IPR001638">
    <property type="entry name" value="Solute-binding_3/MltF_N"/>
</dbReference>
<organism evidence="3 4">
    <name type="scientific">Caballeronia sordidicola</name>
    <name type="common">Burkholderia sordidicola</name>
    <dbReference type="NCBI Taxonomy" id="196367"/>
    <lineage>
        <taxon>Bacteria</taxon>
        <taxon>Pseudomonadati</taxon>
        <taxon>Pseudomonadota</taxon>
        <taxon>Betaproteobacteria</taxon>
        <taxon>Burkholderiales</taxon>
        <taxon>Burkholderiaceae</taxon>
        <taxon>Caballeronia</taxon>
    </lineage>
</organism>
<keyword evidence="1" id="KW-0732">Signal</keyword>
<evidence type="ECO:0000256" key="1">
    <source>
        <dbReference type="ARBA" id="ARBA00022729"/>
    </source>
</evidence>
<dbReference type="Gene3D" id="3.40.190.10">
    <property type="entry name" value="Periplasmic binding protein-like II"/>
    <property type="match status" value="2"/>
</dbReference>
<dbReference type="PANTHER" id="PTHR35936:SF19">
    <property type="entry name" value="AMINO-ACID-BINDING PROTEIN YXEM-RELATED"/>
    <property type="match status" value="1"/>
</dbReference>
<evidence type="ECO:0000259" key="2">
    <source>
        <dbReference type="SMART" id="SM00062"/>
    </source>
</evidence>
<proteinExistence type="predicted"/>
<dbReference type="AlphaFoldDB" id="A0A158FQT5"/>
<dbReference type="SUPFAM" id="SSF53850">
    <property type="entry name" value="Periplasmic binding protein-like II"/>
    <property type="match status" value="1"/>
</dbReference>
<accession>A0A158FQT5</accession>
<dbReference type="CDD" id="cd01004">
    <property type="entry name" value="PBP2_MidA_like"/>
    <property type="match status" value="1"/>
</dbReference>
<reference evidence="3 4" key="1">
    <citation type="submission" date="2016-01" db="EMBL/GenBank/DDBJ databases">
        <authorList>
            <person name="Oliw E.H."/>
        </authorList>
    </citation>
    <scope>NUCLEOTIDE SEQUENCE [LARGE SCALE GENOMIC DNA]</scope>
    <source>
        <strain evidence="3">LMG 22029</strain>
    </source>
</reference>